<evidence type="ECO:0000313" key="2">
    <source>
        <dbReference type="WBParaSite" id="PSU_v2.g2217.t1"/>
    </source>
</evidence>
<proteinExistence type="predicted"/>
<organism evidence="1 2">
    <name type="scientific">Panagrolaimus superbus</name>
    <dbReference type="NCBI Taxonomy" id="310955"/>
    <lineage>
        <taxon>Eukaryota</taxon>
        <taxon>Metazoa</taxon>
        <taxon>Ecdysozoa</taxon>
        <taxon>Nematoda</taxon>
        <taxon>Chromadorea</taxon>
        <taxon>Rhabditida</taxon>
        <taxon>Tylenchina</taxon>
        <taxon>Panagrolaimomorpha</taxon>
        <taxon>Panagrolaimoidea</taxon>
        <taxon>Panagrolaimidae</taxon>
        <taxon>Panagrolaimus</taxon>
    </lineage>
</organism>
<evidence type="ECO:0000313" key="1">
    <source>
        <dbReference type="Proteomes" id="UP000887577"/>
    </source>
</evidence>
<dbReference type="Proteomes" id="UP000887577">
    <property type="component" value="Unplaced"/>
</dbReference>
<name>A0A914YRD8_9BILA</name>
<dbReference type="WBParaSite" id="PSU_v2.g2217.t1">
    <property type="protein sequence ID" value="PSU_v2.g2217.t1"/>
    <property type="gene ID" value="PSU_v2.g2217"/>
</dbReference>
<dbReference type="AlphaFoldDB" id="A0A914YRD8"/>
<protein>
    <submittedName>
        <fullName evidence="2">Uncharacterized protein</fullName>
    </submittedName>
</protein>
<keyword evidence="1" id="KW-1185">Reference proteome</keyword>
<accession>A0A914YRD8</accession>
<reference evidence="2" key="1">
    <citation type="submission" date="2022-11" db="UniProtKB">
        <authorList>
            <consortium name="WormBaseParasite"/>
        </authorList>
    </citation>
    <scope>IDENTIFICATION</scope>
</reference>
<sequence length="180" mass="21460">MEDNEAESSHVFDDKENLSPEKIFADILKSCEEYTTEKVEVLMLNKSKILSLLKTHRPLKMVDYFYGLTGNLLKNRCLIVFEWDDKRMVRHYYKHFTKHMWRCIKCKQLYNHNLVSTCSYLFMVNGIVFVPNNHECRPRDYEIVMQYQKFLEEGNPQLARSMVHTVNFDFGESSHAYVVI</sequence>